<proteinExistence type="predicted"/>
<sequence>MSISPPSDIVLDVARAASPTRYQEAAARLTRLSPSSGTTPAAYTAANDAFEDVFDQVTKPGATGPEETTKTAERPISPVIQMPFDSAQALSRLKTSTSLAHSSLSSPKAGDDPMTGFEAMFLSTFVQTMLPASTDAMFGGGQAGEMWRSMLAQQIATKMAAAGGIGIADAVRTAEATPALPENANGLI</sequence>
<evidence type="ECO:0000313" key="3">
    <source>
        <dbReference type="Proteomes" id="UP000199347"/>
    </source>
</evidence>
<dbReference type="EMBL" id="FMVW01000002">
    <property type="protein sequence ID" value="SCZ28784.1"/>
    <property type="molecule type" value="Genomic_DNA"/>
</dbReference>
<dbReference type="RefSeq" id="WP_092810305.1">
    <property type="nucleotide sequence ID" value="NZ_FMVW01000002.1"/>
</dbReference>
<feature type="domain" description="Flagellar protein FlgJ N-terminal" evidence="1">
    <location>
        <begin position="129"/>
        <end position="171"/>
    </location>
</feature>
<organism evidence="2 3">
    <name type="scientific">Afifella marina DSM 2698</name>
    <dbReference type="NCBI Taxonomy" id="1120955"/>
    <lineage>
        <taxon>Bacteria</taxon>
        <taxon>Pseudomonadati</taxon>
        <taxon>Pseudomonadota</taxon>
        <taxon>Alphaproteobacteria</taxon>
        <taxon>Hyphomicrobiales</taxon>
        <taxon>Afifellaceae</taxon>
        <taxon>Afifella</taxon>
    </lineage>
</organism>
<dbReference type="Proteomes" id="UP000199347">
    <property type="component" value="Unassembled WGS sequence"/>
</dbReference>
<dbReference type="OrthoDB" id="7889190at2"/>
<accession>A0A1G5MVB5</accession>
<keyword evidence="3" id="KW-1185">Reference proteome</keyword>
<evidence type="ECO:0000313" key="2">
    <source>
        <dbReference type="EMBL" id="SCZ28784.1"/>
    </source>
</evidence>
<name>A0A1G5MVB5_AFIMA</name>
<reference evidence="2 3" key="1">
    <citation type="submission" date="2016-10" db="EMBL/GenBank/DDBJ databases">
        <authorList>
            <person name="de Groot N.N."/>
        </authorList>
    </citation>
    <scope>NUCLEOTIDE SEQUENCE [LARGE SCALE GENOMIC DNA]</scope>
    <source>
        <strain evidence="2 3">DSM 2698</strain>
    </source>
</reference>
<protein>
    <submittedName>
        <fullName evidence="2">Rod binding protein</fullName>
    </submittedName>
</protein>
<evidence type="ECO:0000259" key="1">
    <source>
        <dbReference type="Pfam" id="PF10135"/>
    </source>
</evidence>
<dbReference type="STRING" id="1120955.SAMN03080610_01042"/>
<dbReference type="AlphaFoldDB" id="A0A1G5MVB5"/>
<dbReference type="InterPro" id="IPR019301">
    <property type="entry name" value="Flagellar_prot_FlgJ_N"/>
</dbReference>
<dbReference type="Pfam" id="PF10135">
    <property type="entry name" value="Rod-binding"/>
    <property type="match status" value="1"/>
</dbReference>
<gene>
    <name evidence="2" type="ORF">SAMN03080610_01042</name>
</gene>